<proteinExistence type="predicted"/>
<dbReference type="EMBL" id="LGUF01000007">
    <property type="protein sequence ID" value="KON86035.1"/>
    <property type="molecule type" value="Genomic_DNA"/>
</dbReference>
<comment type="caution">
    <text evidence="2">The sequence shown here is derived from an EMBL/GenBank/DDBJ whole genome shotgun (WGS) entry which is preliminary data.</text>
</comment>
<gene>
    <name evidence="2" type="ORF">AF332_03865</name>
</gene>
<accession>A0A0M0G815</accession>
<keyword evidence="3" id="KW-1185">Reference proteome</keyword>
<sequence length="186" mass="21382">MVIRTGEEEIQENQSEYGAHSDRGRGNSREPVQIRWSFGQEKRRFKRTSPNQVVIRTGEGEIQENQSESGAHSDRRRENSKEPVRIRWSFGQGKFERTSPNTVVIRSGEEETQENQSEYGGHSDRRRGNSREPVRIRCSFGQGKGKFKRTSPNPVLIQTGEEEIRKNQSESGGHSDRRRGDSREPV</sequence>
<dbReference type="STRING" id="1459.AF332_03865"/>
<dbReference type="Proteomes" id="UP000037109">
    <property type="component" value="Unassembled WGS sequence"/>
</dbReference>
<evidence type="ECO:0000313" key="3">
    <source>
        <dbReference type="Proteomes" id="UP000037109"/>
    </source>
</evidence>
<evidence type="ECO:0000256" key="1">
    <source>
        <dbReference type="SAM" id="MobiDB-lite"/>
    </source>
</evidence>
<organism evidence="2 3">
    <name type="scientific">Sporosarcina globispora</name>
    <name type="common">Bacillus globisporus</name>
    <dbReference type="NCBI Taxonomy" id="1459"/>
    <lineage>
        <taxon>Bacteria</taxon>
        <taxon>Bacillati</taxon>
        <taxon>Bacillota</taxon>
        <taxon>Bacilli</taxon>
        <taxon>Bacillales</taxon>
        <taxon>Caryophanaceae</taxon>
        <taxon>Sporosarcina</taxon>
    </lineage>
</organism>
<feature type="compositionally biased region" description="Basic and acidic residues" evidence="1">
    <location>
        <begin position="71"/>
        <end position="85"/>
    </location>
</feature>
<feature type="compositionally biased region" description="Basic and acidic residues" evidence="1">
    <location>
        <begin position="121"/>
        <end position="135"/>
    </location>
</feature>
<name>A0A0M0G815_SPOGL</name>
<protein>
    <submittedName>
        <fullName evidence="2">Uncharacterized protein</fullName>
    </submittedName>
</protein>
<dbReference type="AlphaFoldDB" id="A0A0M0G815"/>
<dbReference type="OrthoDB" id="2997647at2"/>
<feature type="compositionally biased region" description="Basic and acidic residues" evidence="1">
    <location>
        <begin position="19"/>
        <end position="28"/>
    </location>
</feature>
<reference evidence="3" key="1">
    <citation type="submission" date="2015-07" db="EMBL/GenBank/DDBJ databases">
        <title>Fjat-10036 dsm4.</title>
        <authorList>
            <person name="Liu B."/>
            <person name="Wang J."/>
            <person name="Zhu Y."/>
            <person name="Liu G."/>
            <person name="Chen Q."/>
            <person name="Chen Z."/>
            <person name="Lan J."/>
            <person name="Che J."/>
            <person name="Ge C."/>
            <person name="Shi H."/>
            <person name="Pan Z."/>
            <person name="Liu X."/>
        </authorList>
    </citation>
    <scope>NUCLEOTIDE SEQUENCE [LARGE SCALE GENOMIC DNA]</scope>
    <source>
        <strain evidence="3">DSM 4</strain>
    </source>
</reference>
<evidence type="ECO:0000313" key="2">
    <source>
        <dbReference type="EMBL" id="KON86035.1"/>
    </source>
</evidence>
<feature type="region of interest" description="Disordered" evidence="1">
    <location>
        <begin position="1"/>
        <end position="186"/>
    </location>
</feature>
<feature type="compositionally biased region" description="Basic and acidic residues" evidence="1">
    <location>
        <begin position="162"/>
        <end position="186"/>
    </location>
</feature>